<evidence type="ECO:0000256" key="1">
    <source>
        <dbReference type="SAM" id="Phobius"/>
    </source>
</evidence>
<dbReference type="AlphaFoldDB" id="A0A3B0J8L8"/>
<sequence>MEIFFQFLGKVLGKVFPAKIVSSFLGVGYLPGWQHYWSSFLILFITDIILMLTYGGDFILYKMPNTGIVVAAIFTKLAIVMLVLQLVAISIFHIQDPSASSDENIVIQIASGQVLTVALSMPAIISIYYTVSKFYLSICKAILQCPFWFNDLMHLFFFFIIPYLFFNIVEVIKPWPISTIQLSYNNAISITFEGIFHVFYAVILLYLTAFIFCDLTMHDAIVLNKSIFEYVKESSIALSDYFHGTIKKISIE</sequence>
<name>A0A3B0J8L8_9RICK</name>
<feature type="transmembrane region" description="Helical" evidence="1">
    <location>
        <begin position="195"/>
        <end position="215"/>
    </location>
</feature>
<accession>A0A3B0J8L8</accession>
<feature type="transmembrane region" description="Helical" evidence="1">
    <location>
        <begin position="105"/>
        <end position="131"/>
    </location>
</feature>
<feature type="transmembrane region" description="Helical" evidence="1">
    <location>
        <begin position="12"/>
        <end position="30"/>
    </location>
</feature>
<keyword evidence="1" id="KW-1133">Transmembrane helix</keyword>
<reference evidence="2" key="1">
    <citation type="submission" date="2018-04" db="EMBL/GenBank/DDBJ databases">
        <authorList>
            <person name="Go L.Y."/>
            <person name="Mitchell J.A."/>
        </authorList>
    </citation>
    <scope>NUCLEOTIDE SEQUENCE</scope>
    <source>
        <strain evidence="2">WBAD</strain>
    </source>
</reference>
<proteinExistence type="predicted"/>
<evidence type="ECO:0008006" key="3">
    <source>
        <dbReference type="Google" id="ProtNLM"/>
    </source>
</evidence>
<gene>
    <name evidence="2" type="ORF">WBAD_1136</name>
</gene>
<protein>
    <recommendedName>
        <fullName evidence="3">Phosphatidylglycerophosphatase A</fullName>
    </recommendedName>
</protein>
<organism evidence="2">
    <name type="scientific">Wolbachia endosymbiont of Aleurodicus dispersus</name>
    <dbReference type="NCBI Taxonomy" id="1288877"/>
    <lineage>
        <taxon>Bacteria</taxon>
        <taxon>Pseudomonadati</taxon>
        <taxon>Pseudomonadota</taxon>
        <taxon>Alphaproteobacteria</taxon>
        <taxon>Rickettsiales</taxon>
        <taxon>Anaplasmataceae</taxon>
        <taxon>Wolbachieae</taxon>
        <taxon>Wolbachia</taxon>
    </lineage>
</organism>
<dbReference type="EMBL" id="OUNE01000206">
    <property type="protein sequence ID" value="SPP33483.1"/>
    <property type="molecule type" value="Genomic_DNA"/>
</dbReference>
<feature type="transmembrane region" description="Helical" evidence="1">
    <location>
        <begin position="36"/>
        <end position="56"/>
    </location>
</feature>
<evidence type="ECO:0000313" key="2">
    <source>
        <dbReference type="EMBL" id="SPP33483.1"/>
    </source>
</evidence>
<feature type="transmembrane region" description="Helical" evidence="1">
    <location>
        <begin position="152"/>
        <end position="175"/>
    </location>
</feature>
<keyword evidence="1" id="KW-0472">Membrane</keyword>
<keyword evidence="1" id="KW-0812">Transmembrane</keyword>
<feature type="transmembrane region" description="Helical" evidence="1">
    <location>
        <begin position="68"/>
        <end position="93"/>
    </location>
</feature>